<gene>
    <name evidence="1" type="ORF">SAMN05444406_1306</name>
</gene>
<proteinExistence type="predicted"/>
<evidence type="ECO:0000313" key="2">
    <source>
        <dbReference type="Proteomes" id="UP000198577"/>
    </source>
</evidence>
<keyword evidence="2" id="KW-1185">Reference proteome</keyword>
<dbReference type="InterPro" id="IPR009794">
    <property type="entry name" value="ASRT"/>
</dbReference>
<sequence>MNTDQKAGAKVWYIPDCYYPSISSPGHYVSHEAVCVLNPGKQDAHITLTLYFEDREPMRGFQAVCKAERTNHIRLDKIKDANGNVVPQGVPYAIMVESDQPIIVQYSRLDTTQAEMALMTTMAYPVK</sequence>
<dbReference type="Pfam" id="PF07100">
    <property type="entry name" value="ASRT"/>
    <property type="match status" value="1"/>
</dbReference>
<dbReference type="EMBL" id="FOXR01000030">
    <property type="protein sequence ID" value="SFQ34898.1"/>
    <property type="molecule type" value="Genomic_DNA"/>
</dbReference>
<name>A0A1I5XSI0_9FIRM</name>
<organism evidence="1 2">
    <name type="scientific">Caldicoprobacter faecalis</name>
    <dbReference type="NCBI Taxonomy" id="937334"/>
    <lineage>
        <taxon>Bacteria</taxon>
        <taxon>Bacillati</taxon>
        <taxon>Bacillota</taxon>
        <taxon>Clostridia</taxon>
        <taxon>Caldicoprobacterales</taxon>
        <taxon>Caldicoprobacteraceae</taxon>
        <taxon>Caldicoprobacter</taxon>
    </lineage>
</organism>
<dbReference type="STRING" id="937334.SAMN05444406_1306"/>
<evidence type="ECO:0000313" key="1">
    <source>
        <dbReference type="EMBL" id="SFQ34898.1"/>
    </source>
</evidence>
<dbReference type="AlphaFoldDB" id="A0A1I5XSI0"/>
<dbReference type="OrthoDB" id="512504at2"/>
<dbReference type="Proteomes" id="UP000198577">
    <property type="component" value="Unassembled WGS sequence"/>
</dbReference>
<dbReference type="RefSeq" id="WP_092282653.1">
    <property type="nucleotide sequence ID" value="NZ_FOXR01000030.1"/>
</dbReference>
<evidence type="ECO:0008006" key="3">
    <source>
        <dbReference type="Google" id="ProtNLM"/>
    </source>
</evidence>
<accession>A0A1I5XSI0</accession>
<protein>
    <recommendedName>
        <fullName evidence="3">Sensory rhodopsin transducer</fullName>
    </recommendedName>
</protein>
<dbReference type="PIRSF" id="PIRSF008711">
    <property type="entry name" value="UCP008711"/>
    <property type="match status" value="1"/>
</dbReference>
<reference evidence="1 2" key="1">
    <citation type="submission" date="2016-10" db="EMBL/GenBank/DDBJ databases">
        <authorList>
            <person name="de Groot N.N."/>
        </authorList>
    </citation>
    <scope>NUCLEOTIDE SEQUENCE [LARGE SCALE GENOMIC DNA]</scope>
    <source>
        <strain evidence="1 2">DSM 20678</strain>
    </source>
</reference>
<dbReference type="SUPFAM" id="SSF89232">
    <property type="entry name" value="Hypothetical protein TM1070"/>
    <property type="match status" value="1"/>
</dbReference>
<dbReference type="Gene3D" id="2.60.290.11">
    <property type="entry name" value="TM1070-like"/>
    <property type="match status" value="1"/>
</dbReference>
<dbReference type="InterPro" id="IPR036698">
    <property type="entry name" value="TM1070-like_sf"/>
</dbReference>